<keyword evidence="7" id="KW-0862">Zinc</keyword>
<evidence type="ECO:0000256" key="10">
    <source>
        <dbReference type="ARBA" id="ARBA00023136"/>
    </source>
</evidence>
<keyword evidence="10 11" id="KW-0472">Membrane</keyword>
<feature type="domain" description="Peptidase M48" evidence="12">
    <location>
        <begin position="243"/>
        <end position="465"/>
    </location>
</feature>
<keyword evidence="8 11" id="KW-1133">Transmembrane helix</keyword>
<dbReference type="PANTHER" id="PTHR43221">
    <property type="entry name" value="PROTEASE HTPX"/>
    <property type="match status" value="1"/>
</dbReference>
<dbReference type="EMBL" id="CP084166">
    <property type="protein sequence ID" value="UJG42018.1"/>
    <property type="molecule type" value="Genomic_DNA"/>
</dbReference>
<evidence type="ECO:0000256" key="8">
    <source>
        <dbReference type="ARBA" id="ARBA00022989"/>
    </source>
</evidence>
<proteinExistence type="predicted"/>
<keyword evidence="4 11" id="KW-0812">Transmembrane</keyword>
<feature type="transmembrane region" description="Helical" evidence="11">
    <location>
        <begin position="94"/>
        <end position="113"/>
    </location>
</feature>
<reference evidence="13" key="1">
    <citation type="journal article" date="2022" name="Nat. Microbiol.">
        <title>Unique mobile elements and scalable gene flow at the prokaryote-eukaryote boundary revealed by circularized Asgard archaea genomes.</title>
        <authorList>
            <person name="Wu F."/>
            <person name="Speth D.R."/>
            <person name="Philosof A."/>
            <person name="Cremiere A."/>
            <person name="Narayanan A."/>
            <person name="Barco R.A."/>
            <person name="Connon S.A."/>
            <person name="Amend J.P."/>
            <person name="Antoshechkin I.A."/>
            <person name="Orphan V.J."/>
        </authorList>
    </citation>
    <scope>NUCLEOTIDE SEQUENCE</scope>
    <source>
        <strain evidence="13">PM71</strain>
    </source>
</reference>
<dbReference type="AlphaFoldDB" id="A0A9Y1BN21"/>
<accession>A0A9Y1BN21</accession>
<feature type="transmembrane region" description="Helical" evidence="11">
    <location>
        <begin position="20"/>
        <end position="39"/>
    </location>
</feature>
<keyword evidence="2" id="KW-1003">Cell membrane</keyword>
<evidence type="ECO:0000256" key="1">
    <source>
        <dbReference type="ARBA" id="ARBA00001947"/>
    </source>
</evidence>
<evidence type="ECO:0000256" key="2">
    <source>
        <dbReference type="ARBA" id="ARBA00022475"/>
    </source>
</evidence>
<organism evidence="13">
    <name type="scientific">Candidatus Heimdallarchaeum aukensis</name>
    <dbReference type="NCBI Taxonomy" id="2876573"/>
    <lineage>
        <taxon>Archaea</taxon>
        <taxon>Promethearchaeati</taxon>
        <taxon>Candidatus Heimdallarchaeota</taxon>
        <taxon>Candidatus Heimdallarchaeia (ex Rinke et al. 2021) (nom. nud.)</taxon>
        <taxon>Candidatus Heimdallarchaeales</taxon>
        <taxon>Candidatus Heimdallarchaeaceae</taxon>
        <taxon>Candidatus Heimdallarchaeum</taxon>
    </lineage>
</organism>
<dbReference type="GO" id="GO:0006508">
    <property type="term" value="P:proteolysis"/>
    <property type="evidence" value="ECO:0007669"/>
    <property type="project" value="UniProtKB-KW"/>
</dbReference>
<sequence length="807" mass="93682">MAFDDLISYFWSYVTSDTKIILGLFIALIGLIFLISEVYTKLKHDTTSENMVLSAIVLIFGLILFFLQDWLIAIAFSFFILAIYQTWQLRESPVWRELMITSVATYFVFLVGTVADKVYEIVKGEETEIFTGWAYNLMIYVFLIMALIFFGKKFILVTRFMSPQILYLTLFAFAYLALWTVGKFIPNFDNLTLNYLPINPEISKRIIFLSFGPYEIIIILSFFLYFISGWLLDLLLGIKRTDDERLRKLVYEVKEKLGIKKQIKIGTVKAPILNAMAYGPFFDQRVAFISNDLSEFSDDDIRGIVAHELAHNKRAHVVWLQVISSMEMIIKKAFLLPATTLDYAVVKENIPFIQYFFLSYGIIAFLMIFVRIMEGDADRKTKEIGYGIELAQALYKLEGFYQGIAGDFGLNVQLLTGKEFTESEKLRFRGEAAISLYTQLYKPSRWAMFSNIFMSHPRTSFRIVAAIDDSLSPVKGALLPYWLILPNFIRKKAVKDLTKKRDTFDELISSRFREYYGSEGVKQFLEITHVNELYQTYLGKNVVAFDKTENTIISGKAEELIIKESICRPLQLLIITEEGERPIYVTDYVINEAEIGKKYILKNGKMGELKSYIVKEKSNRPIFILVDHREKEVKSYSTGKSLDYLLSKVNQQLFIYKDGIDQIIKLSNIKVAETYDETIFDFEETKGEHFTVKGKELIIEFPPVLLRIRGKNKELRYQLLEGLKGMSVILYTKEEIEVGIACKIKDIEEDKLTYETREGENKVQISKIDYVTVYADKPKLFLKKHLSAIDRFLIWWENKHNDKYIFP</sequence>
<feature type="transmembrane region" description="Helical" evidence="11">
    <location>
        <begin position="352"/>
        <end position="372"/>
    </location>
</feature>
<comment type="cofactor">
    <cofactor evidence="1">
        <name>Zn(2+)</name>
        <dbReference type="ChEBI" id="CHEBI:29105"/>
    </cofactor>
</comment>
<dbReference type="Proteomes" id="UP001201020">
    <property type="component" value="Chromosome"/>
</dbReference>
<keyword evidence="6 13" id="KW-0378">Hydrolase</keyword>
<dbReference type="Gene3D" id="3.30.2010.10">
    <property type="entry name" value="Metalloproteases ('zincins'), catalytic domain"/>
    <property type="match status" value="1"/>
</dbReference>
<dbReference type="Pfam" id="PF01435">
    <property type="entry name" value="Peptidase_M48"/>
    <property type="match status" value="1"/>
</dbReference>
<keyword evidence="3" id="KW-0645">Protease</keyword>
<keyword evidence="9 13" id="KW-0482">Metalloprotease</keyword>
<feature type="transmembrane region" description="Helical" evidence="11">
    <location>
        <begin position="51"/>
        <end position="82"/>
    </location>
</feature>
<evidence type="ECO:0000256" key="3">
    <source>
        <dbReference type="ARBA" id="ARBA00022670"/>
    </source>
</evidence>
<evidence type="ECO:0000256" key="7">
    <source>
        <dbReference type="ARBA" id="ARBA00022833"/>
    </source>
</evidence>
<dbReference type="PANTHER" id="PTHR43221:SF2">
    <property type="entry name" value="PROTEASE HTPX HOMOLOG"/>
    <property type="match status" value="1"/>
</dbReference>
<evidence type="ECO:0000256" key="11">
    <source>
        <dbReference type="SAM" id="Phobius"/>
    </source>
</evidence>
<name>A0A9Y1BN21_9ARCH</name>
<evidence type="ECO:0000313" key="13">
    <source>
        <dbReference type="EMBL" id="UJG42018.1"/>
    </source>
</evidence>
<dbReference type="GO" id="GO:0046872">
    <property type="term" value="F:metal ion binding"/>
    <property type="evidence" value="ECO:0007669"/>
    <property type="project" value="UniProtKB-KW"/>
</dbReference>
<evidence type="ECO:0000256" key="4">
    <source>
        <dbReference type="ARBA" id="ARBA00022692"/>
    </source>
</evidence>
<feature type="transmembrane region" description="Helical" evidence="11">
    <location>
        <begin position="133"/>
        <end position="152"/>
    </location>
</feature>
<evidence type="ECO:0000256" key="6">
    <source>
        <dbReference type="ARBA" id="ARBA00022801"/>
    </source>
</evidence>
<evidence type="ECO:0000256" key="9">
    <source>
        <dbReference type="ARBA" id="ARBA00023049"/>
    </source>
</evidence>
<protein>
    <submittedName>
        <fullName evidence="13">M48 family metalloprotease</fullName>
        <ecNumber evidence="13">3.4.24.-</ecNumber>
    </submittedName>
</protein>
<dbReference type="EC" id="3.4.24.-" evidence="13"/>
<dbReference type="GO" id="GO:0004222">
    <property type="term" value="F:metalloendopeptidase activity"/>
    <property type="evidence" value="ECO:0007669"/>
    <property type="project" value="InterPro"/>
</dbReference>
<feature type="transmembrane region" description="Helical" evidence="11">
    <location>
        <begin position="164"/>
        <end position="185"/>
    </location>
</feature>
<evidence type="ECO:0000259" key="12">
    <source>
        <dbReference type="Pfam" id="PF01435"/>
    </source>
</evidence>
<dbReference type="InterPro" id="IPR050083">
    <property type="entry name" value="HtpX_protease"/>
</dbReference>
<evidence type="ECO:0000256" key="5">
    <source>
        <dbReference type="ARBA" id="ARBA00022723"/>
    </source>
</evidence>
<dbReference type="InterPro" id="IPR001915">
    <property type="entry name" value="Peptidase_M48"/>
</dbReference>
<gene>
    <name evidence="13" type="ORF">K9W45_06010</name>
</gene>
<feature type="transmembrane region" description="Helical" evidence="11">
    <location>
        <begin position="216"/>
        <end position="238"/>
    </location>
</feature>
<keyword evidence="5" id="KW-0479">Metal-binding</keyword>